<gene>
    <name evidence="3" type="ORF">CDD80_1149</name>
</gene>
<evidence type="ECO:0000259" key="2">
    <source>
        <dbReference type="Pfam" id="PF08787"/>
    </source>
</evidence>
<name>A0A2C5XMQ7_9HYPO</name>
<dbReference type="Pfam" id="PF08787">
    <property type="entry name" value="Alginate_lyase2"/>
    <property type="match status" value="1"/>
</dbReference>
<dbReference type="InterPro" id="IPR014895">
    <property type="entry name" value="Alginate_lyase_2"/>
</dbReference>
<proteinExistence type="predicted"/>
<reference evidence="3 4" key="1">
    <citation type="submission" date="2017-06" db="EMBL/GenBank/DDBJ databases">
        <title>Ant-infecting Ophiocordyceps genomes reveal a high diversity of potential behavioral manipulation genes and a possible major role for enterotoxins.</title>
        <authorList>
            <person name="De Bekker C."/>
            <person name="Evans H.C."/>
            <person name="Brachmann A."/>
            <person name="Hughes D.P."/>
        </authorList>
    </citation>
    <scope>NUCLEOTIDE SEQUENCE [LARGE SCALE GENOMIC DNA]</scope>
    <source>
        <strain evidence="3 4">Map16</strain>
    </source>
</reference>
<feature type="domain" description="Alginate lyase 2" evidence="2">
    <location>
        <begin position="31"/>
        <end position="250"/>
    </location>
</feature>
<dbReference type="SUPFAM" id="SSF49899">
    <property type="entry name" value="Concanavalin A-like lectins/glucanases"/>
    <property type="match status" value="1"/>
</dbReference>
<protein>
    <recommendedName>
        <fullName evidence="2">Alginate lyase 2 domain-containing protein</fullName>
    </recommendedName>
</protein>
<dbReference type="Proteomes" id="UP000226431">
    <property type="component" value="Unassembled WGS sequence"/>
</dbReference>
<evidence type="ECO:0000313" key="3">
    <source>
        <dbReference type="EMBL" id="PHH76889.1"/>
    </source>
</evidence>
<dbReference type="OrthoDB" id="77013at2759"/>
<dbReference type="Gene3D" id="2.60.120.200">
    <property type="match status" value="1"/>
</dbReference>
<feature type="chain" id="PRO_5013106996" description="Alginate lyase 2 domain-containing protein" evidence="1">
    <location>
        <begin position="19"/>
        <end position="288"/>
    </location>
</feature>
<keyword evidence="4" id="KW-1185">Reference proteome</keyword>
<keyword evidence="1" id="KW-0732">Signal</keyword>
<sequence length="288" mass="31287">MLPSNSVFLLAGLGYAAAREYKLNCNPGGNFALEDWNLQLPELDNGHFKLVRSEDLKGCDGYHDEKYFFTDSVTGAMVLKAPGNPDMTGCTTTPNSHHCRTELREVNPDSGRNMDWSSGDTNLLNATIAVVKADDGSFGTSVAQVFAEGAPLSALYVSQHGVITLDIKPRSPGEHRRVVTVGEVPLGSRFNFTISYSNHVLRLWLNGVESDEVGVRLTPAGICSFKLGNYNQGKSGGESEVHVFEIGLEHRPNDSLEVKEPCIAIDGAELGDGSRGWRRGSFMGDHDQ</sequence>
<dbReference type="AlphaFoldDB" id="A0A2C5XMQ7"/>
<organism evidence="3 4">
    <name type="scientific">Ophiocordyceps camponoti-rufipedis</name>
    <dbReference type="NCBI Taxonomy" id="2004952"/>
    <lineage>
        <taxon>Eukaryota</taxon>
        <taxon>Fungi</taxon>
        <taxon>Dikarya</taxon>
        <taxon>Ascomycota</taxon>
        <taxon>Pezizomycotina</taxon>
        <taxon>Sordariomycetes</taxon>
        <taxon>Hypocreomycetidae</taxon>
        <taxon>Hypocreales</taxon>
        <taxon>Ophiocordycipitaceae</taxon>
        <taxon>Ophiocordyceps</taxon>
    </lineage>
</organism>
<dbReference type="InterPro" id="IPR013320">
    <property type="entry name" value="ConA-like_dom_sf"/>
</dbReference>
<comment type="caution">
    <text evidence="3">The sequence shown here is derived from an EMBL/GenBank/DDBJ whole genome shotgun (WGS) entry which is preliminary data.</text>
</comment>
<accession>A0A2C5XMQ7</accession>
<dbReference type="EMBL" id="NJES01000143">
    <property type="protein sequence ID" value="PHH76889.1"/>
    <property type="molecule type" value="Genomic_DNA"/>
</dbReference>
<evidence type="ECO:0000313" key="4">
    <source>
        <dbReference type="Proteomes" id="UP000226431"/>
    </source>
</evidence>
<evidence type="ECO:0000256" key="1">
    <source>
        <dbReference type="SAM" id="SignalP"/>
    </source>
</evidence>
<feature type="signal peptide" evidence="1">
    <location>
        <begin position="1"/>
        <end position="18"/>
    </location>
</feature>